<evidence type="ECO:0000313" key="3">
    <source>
        <dbReference type="Proteomes" id="UP001528920"/>
    </source>
</evidence>
<reference evidence="2 3" key="1">
    <citation type="submission" date="2022-01" db="EMBL/GenBank/DDBJ databases">
        <title>Labilibaculum sp. nov, a marine bacterium isolated from Antarctica.</title>
        <authorList>
            <person name="Dai W."/>
        </authorList>
    </citation>
    <scope>NUCLEOTIDE SEQUENCE [LARGE SCALE GENOMIC DNA]</scope>
    <source>
        <strain evidence="2 3">DW002</strain>
    </source>
</reference>
<dbReference type="RefSeq" id="WP_275108563.1">
    <property type="nucleotide sequence ID" value="NZ_JAKJSC010000001.1"/>
</dbReference>
<protein>
    <submittedName>
        <fullName evidence="2">Uncharacterized protein</fullName>
    </submittedName>
</protein>
<feature type="transmembrane region" description="Helical" evidence="1">
    <location>
        <begin position="235"/>
        <end position="256"/>
    </location>
</feature>
<gene>
    <name evidence="2" type="ORF">L3049_04320</name>
</gene>
<dbReference type="Proteomes" id="UP001528920">
    <property type="component" value="Unassembled WGS sequence"/>
</dbReference>
<feature type="transmembrane region" description="Helical" evidence="1">
    <location>
        <begin position="125"/>
        <end position="153"/>
    </location>
</feature>
<sequence length="316" mass="37296">MAEYTFDRSFWLIIRGYVWLSTLSILSVLSLFILISYFNFQPHVNDIGNSMDLFRSNLRDPRDTYYFPLGISILFDTTGIRIPYLQQYGIITGLFHEPHSFTFLVIPSFFLIYRYLKGILLKLMVFIVYVVVIILEASTTNIIAFLFCIMVYFSVKYRKNIILLFLIVVVFIGGFLLIDPMLYDFIINKLTSGSASYSQNTILFAFEPKTLIGTNFFNLEYLKTYWNEPDPSMNVGFINFFINLFFLSIFIYRIIVLNLRKSIETRYVGLFVLYFLLHSMKVTMVTYSLSYLLFVMFLIRIFYFRKNQVKTKSVII</sequence>
<feature type="transmembrane region" description="Helical" evidence="1">
    <location>
        <begin position="160"/>
        <end position="178"/>
    </location>
</feature>
<comment type="caution">
    <text evidence="2">The sequence shown here is derived from an EMBL/GenBank/DDBJ whole genome shotgun (WGS) entry which is preliminary data.</text>
</comment>
<feature type="transmembrane region" description="Helical" evidence="1">
    <location>
        <begin position="286"/>
        <end position="303"/>
    </location>
</feature>
<dbReference type="EMBL" id="JAKJSC010000001">
    <property type="protein sequence ID" value="MDE5417226.1"/>
    <property type="molecule type" value="Genomic_DNA"/>
</dbReference>
<proteinExistence type="predicted"/>
<keyword evidence="1" id="KW-1133">Transmembrane helix</keyword>
<keyword evidence="1" id="KW-0812">Transmembrane</keyword>
<evidence type="ECO:0000256" key="1">
    <source>
        <dbReference type="SAM" id="Phobius"/>
    </source>
</evidence>
<evidence type="ECO:0000313" key="2">
    <source>
        <dbReference type="EMBL" id="MDE5417226.1"/>
    </source>
</evidence>
<name>A0ABT5VPM8_9BACT</name>
<feature type="transmembrane region" description="Helical" evidence="1">
    <location>
        <begin position="12"/>
        <end position="38"/>
    </location>
</feature>
<keyword evidence="3" id="KW-1185">Reference proteome</keyword>
<feature type="transmembrane region" description="Helical" evidence="1">
    <location>
        <begin position="65"/>
        <end position="82"/>
    </location>
</feature>
<accession>A0ABT5VPM8</accession>
<organism evidence="2 3">
    <name type="scientific">Paralabilibaculum antarcticum</name>
    <dbReference type="NCBI Taxonomy" id="2912572"/>
    <lineage>
        <taxon>Bacteria</taxon>
        <taxon>Pseudomonadati</taxon>
        <taxon>Bacteroidota</taxon>
        <taxon>Bacteroidia</taxon>
        <taxon>Marinilabiliales</taxon>
        <taxon>Marinifilaceae</taxon>
        <taxon>Paralabilibaculum</taxon>
    </lineage>
</organism>
<keyword evidence="1" id="KW-0472">Membrane</keyword>
<feature type="transmembrane region" description="Helical" evidence="1">
    <location>
        <begin position="94"/>
        <end position="113"/>
    </location>
</feature>